<feature type="domain" description="DNA mismatch repair proteins mutS family" evidence="5">
    <location>
        <begin position="313"/>
        <end position="483"/>
    </location>
</feature>
<dbReference type="SMART" id="SM00534">
    <property type="entry name" value="MUTSac"/>
    <property type="match status" value="1"/>
</dbReference>
<gene>
    <name evidence="6" type="ORF">M1L60_24865</name>
</gene>
<evidence type="ECO:0000313" key="7">
    <source>
        <dbReference type="Proteomes" id="UP001523369"/>
    </source>
</evidence>
<dbReference type="InterPro" id="IPR027417">
    <property type="entry name" value="P-loop_NTPase"/>
</dbReference>
<evidence type="ECO:0000259" key="5">
    <source>
        <dbReference type="SMART" id="SM00534"/>
    </source>
</evidence>
<accession>A0ABT1DSL6</accession>
<evidence type="ECO:0000256" key="3">
    <source>
        <dbReference type="ARBA" id="ARBA00023125"/>
    </source>
</evidence>
<dbReference type="Gene3D" id="3.40.50.300">
    <property type="entry name" value="P-loop containing nucleotide triphosphate hydrolases"/>
    <property type="match status" value="1"/>
</dbReference>
<dbReference type="Pfam" id="PF00488">
    <property type="entry name" value="MutS_V"/>
    <property type="match status" value="1"/>
</dbReference>
<evidence type="ECO:0000256" key="4">
    <source>
        <dbReference type="SAM" id="MobiDB-lite"/>
    </source>
</evidence>
<dbReference type="EMBL" id="JAMYJR010000027">
    <property type="protein sequence ID" value="MCO8273833.1"/>
    <property type="molecule type" value="Genomic_DNA"/>
</dbReference>
<comment type="caution">
    <text evidence="6">The sequence shown here is derived from an EMBL/GenBank/DDBJ whole genome shotgun (WGS) entry which is preliminary data.</text>
</comment>
<reference evidence="6 7" key="1">
    <citation type="submission" date="2022-06" db="EMBL/GenBank/DDBJ databases">
        <title>New Species of the Genus Actinoplanes, ActinopZanes ferrugineus.</title>
        <authorList>
            <person name="Ding P."/>
        </authorList>
    </citation>
    <scope>NUCLEOTIDE SEQUENCE [LARGE SCALE GENOMIC DNA]</scope>
    <source>
        <strain evidence="6 7">TRM88003</strain>
    </source>
</reference>
<dbReference type="Proteomes" id="UP001523369">
    <property type="component" value="Unassembled WGS sequence"/>
</dbReference>
<keyword evidence="2" id="KW-0067">ATP-binding</keyword>
<dbReference type="PANTHER" id="PTHR11361">
    <property type="entry name" value="DNA MISMATCH REPAIR PROTEIN MUTS FAMILY MEMBER"/>
    <property type="match status" value="1"/>
</dbReference>
<feature type="region of interest" description="Disordered" evidence="4">
    <location>
        <begin position="464"/>
        <end position="483"/>
    </location>
</feature>
<evidence type="ECO:0000313" key="6">
    <source>
        <dbReference type="EMBL" id="MCO8273833.1"/>
    </source>
</evidence>
<evidence type="ECO:0000256" key="2">
    <source>
        <dbReference type="ARBA" id="ARBA00022840"/>
    </source>
</evidence>
<sequence>MRPGLLFAEPPAPAPHAEQVAADLGLPAVIDAMADGEELIAETARAVLLSVPPSPEQVARRQGVLTDFLNEPDFARELYDVAERAHQAERDAGRTVFVDTPEALLKKSVTALTAFVQLLRELRRVTERYRPRVSSAGVTQFCTLVGEQFDEAYLESATACLDRLVVRGDLLVSARLGAAFVMREPHRQARSLFRRGGRTNQPSATYKVPAGDEGGHRALGSLRDQALAGLAEDTILAARQVLAFFTALRAESAFYRGCLNLRRALRERGATVVLPVVREGTSGEFNARGLYDPGLQLRLDHPAAANDLDAGSATLIMVTGANRGGKSTFLRSLGLAQLMAAAGMFVAATTFTAPARSGVFTHFAQDEDTTRTSGKFDEELRRMSRIADAVAPHALLLLNESFQSTNEREGSDIARHILDAMTGAGVTVVFVTHLHALADGCFADRDRFPAVFLRADRDRSFQLREAPPEASSHGADLWKQRIR</sequence>
<keyword evidence="3" id="KW-0238">DNA-binding</keyword>
<keyword evidence="1" id="KW-0547">Nucleotide-binding</keyword>
<dbReference type="PANTHER" id="PTHR11361:SF34">
    <property type="entry name" value="DNA MISMATCH REPAIR PROTEIN MSH1, MITOCHONDRIAL"/>
    <property type="match status" value="1"/>
</dbReference>
<dbReference type="InterPro" id="IPR045076">
    <property type="entry name" value="MutS"/>
</dbReference>
<proteinExistence type="predicted"/>
<name>A0ABT1DSL6_9ACTN</name>
<organism evidence="6 7">
    <name type="scientific">Paractinoplanes aksuensis</name>
    <dbReference type="NCBI Taxonomy" id="2939490"/>
    <lineage>
        <taxon>Bacteria</taxon>
        <taxon>Bacillati</taxon>
        <taxon>Actinomycetota</taxon>
        <taxon>Actinomycetes</taxon>
        <taxon>Micromonosporales</taxon>
        <taxon>Micromonosporaceae</taxon>
        <taxon>Paractinoplanes</taxon>
    </lineage>
</organism>
<dbReference type="InterPro" id="IPR000432">
    <property type="entry name" value="DNA_mismatch_repair_MutS_C"/>
</dbReference>
<keyword evidence="7" id="KW-1185">Reference proteome</keyword>
<evidence type="ECO:0000256" key="1">
    <source>
        <dbReference type="ARBA" id="ARBA00022741"/>
    </source>
</evidence>
<dbReference type="RefSeq" id="WP_253239910.1">
    <property type="nucleotide sequence ID" value="NZ_JAMYJR010000027.1"/>
</dbReference>
<protein>
    <recommendedName>
        <fullName evidence="5">DNA mismatch repair proteins mutS family domain-containing protein</fullName>
    </recommendedName>
</protein>
<dbReference type="SUPFAM" id="SSF52540">
    <property type="entry name" value="P-loop containing nucleoside triphosphate hydrolases"/>
    <property type="match status" value="1"/>
</dbReference>